<reference evidence="1" key="1">
    <citation type="submission" date="2021-01" db="EMBL/GenBank/DDBJ databases">
        <authorList>
            <consortium name="Genoscope - CEA"/>
            <person name="William W."/>
        </authorList>
    </citation>
    <scope>NUCLEOTIDE SEQUENCE</scope>
</reference>
<dbReference type="Proteomes" id="UP000683925">
    <property type="component" value="Unassembled WGS sequence"/>
</dbReference>
<dbReference type="EMBL" id="CAJJDP010000066">
    <property type="protein sequence ID" value="CAD8176557.1"/>
    <property type="molecule type" value="Genomic_DNA"/>
</dbReference>
<proteinExistence type="predicted"/>
<accession>A0A8S1VHV9</accession>
<protein>
    <submittedName>
        <fullName evidence="1">Uncharacterized protein</fullName>
    </submittedName>
</protein>
<evidence type="ECO:0000313" key="2">
    <source>
        <dbReference type="Proteomes" id="UP000683925"/>
    </source>
</evidence>
<keyword evidence="2" id="KW-1185">Reference proteome</keyword>
<gene>
    <name evidence="1" type="ORF">POCTA_138.1.T0670151</name>
</gene>
<name>A0A8S1VHV9_PAROT</name>
<evidence type="ECO:0000313" key="1">
    <source>
        <dbReference type="EMBL" id="CAD8176557.1"/>
    </source>
</evidence>
<comment type="caution">
    <text evidence="1">The sequence shown here is derived from an EMBL/GenBank/DDBJ whole genome shotgun (WGS) entry which is preliminary data.</text>
</comment>
<dbReference type="AlphaFoldDB" id="A0A8S1VHV9"/>
<sequence length="82" mass="9889">MNLGNQKLTIFKKNQGLTRTRTWVKGVRILCDNRYTTRPNLAYEFKYQLYNQLNTLLVFKLKRYQDTHLLIQLLKESIIQII</sequence>
<organism evidence="1 2">
    <name type="scientific">Paramecium octaurelia</name>
    <dbReference type="NCBI Taxonomy" id="43137"/>
    <lineage>
        <taxon>Eukaryota</taxon>
        <taxon>Sar</taxon>
        <taxon>Alveolata</taxon>
        <taxon>Ciliophora</taxon>
        <taxon>Intramacronucleata</taxon>
        <taxon>Oligohymenophorea</taxon>
        <taxon>Peniculida</taxon>
        <taxon>Parameciidae</taxon>
        <taxon>Paramecium</taxon>
    </lineage>
</organism>